<name>A0ABQ6PM65_9BACT</name>
<organism evidence="1 2">
    <name type="scientific">Algoriphagus confluentis</name>
    <dbReference type="NCBI Taxonomy" id="1697556"/>
    <lineage>
        <taxon>Bacteria</taxon>
        <taxon>Pseudomonadati</taxon>
        <taxon>Bacteroidota</taxon>
        <taxon>Cytophagia</taxon>
        <taxon>Cytophagales</taxon>
        <taxon>Cyclobacteriaceae</taxon>
        <taxon>Algoriphagus</taxon>
    </lineage>
</organism>
<protein>
    <recommendedName>
        <fullName evidence="3">Lipoprotein</fullName>
    </recommendedName>
</protein>
<comment type="caution">
    <text evidence="1">The sequence shown here is derived from an EMBL/GenBank/DDBJ whole genome shotgun (WGS) entry which is preliminary data.</text>
</comment>
<dbReference type="EMBL" id="BTPD01000004">
    <property type="protein sequence ID" value="GMQ29021.1"/>
    <property type="molecule type" value="Genomic_DNA"/>
</dbReference>
<reference evidence="1 2" key="1">
    <citation type="submission" date="2023-08" db="EMBL/GenBank/DDBJ databases">
        <title>Draft genome sequence of Algoriphagus confluentis.</title>
        <authorList>
            <person name="Takatani N."/>
            <person name="Hosokawa M."/>
            <person name="Sawabe T."/>
        </authorList>
    </citation>
    <scope>NUCLEOTIDE SEQUENCE [LARGE SCALE GENOMIC DNA]</scope>
    <source>
        <strain evidence="1 2">NBRC 111222</strain>
    </source>
</reference>
<evidence type="ECO:0008006" key="3">
    <source>
        <dbReference type="Google" id="ProtNLM"/>
    </source>
</evidence>
<evidence type="ECO:0000313" key="2">
    <source>
        <dbReference type="Proteomes" id="UP001338309"/>
    </source>
</evidence>
<proteinExistence type="predicted"/>
<keyword evidence="2" id="KW-1185">Reference proteome</keyword>
<accession>A0ABQ6PM65</accession>
<sequence>MIRIRIYILTIFTLTVLTNCNNDEKIEGLKPNEILVVTLEILDDIEIKEITLTSNGATDKIKGDQIENKKKIKLKTPQSGEGTFKICVYTKTDTLCSPDSYIEGGYRPKLRLKNNKFETLKWL</sequence>
<dbReference type="Proteomes" id="UP001338309">
    <property type="component" value="Unassembled WGS sequence"/>
</dbReference>
<evidence type="ECO:0000313" key="1">
    <source>
        <dbReference type="EMBL" id="GMQ29021.1"/>
    </source>
</evidence>
<gene>
    <name evidence="1" type="ORF">Aconfl_16640</name>
</gene>